<dbReference type="AlphaFoldDB" id="A0A0P9HHY5"/>
<sequence>MRTLQLSSAPRRVRLLALLLLGGLLFTIPAGNPPVSKAEGTIIAQQDVSSGDDQSEGPQISVGGDRVGVAWGERFSQRLGTNTTTIGFTFPGPTYFDAAGANFSNQFPDVAVDSNGNTHVAYAVGGTIYYRRKLKDRSWEGAHQVISTNFPNPVRIAVGGDGMIWIIWRDADGTSVFYRRSTDGTTWSNGSDGGKVFSESGNMFSEDIAIGPDNLPHVVWYIRSTGTNKGQIRYADWNGSKFSAGSVTNDGFYDADPAIAVDNSNVQHIVWRKQLSSNSWAITYANRPSGGKWENFTTIATTNGDAAYGPGIAVDEQRNVFITSSNPSGSTRHVLLYGKTPTSDWEFVLEMPKIGRDSRNSVAAKNGEAHVAYQTEAVRDQGQIEYIRVNYKSIPQMSATPVIAGGASTTNQNPVSVSFTSISGNPTQIRWRWNAAPTDAANDSNGWQTFTNPKSIALPANLDRSACQSLVLYTQVRNGTTTQEGSSQASVQFDGTVQANIQVTNPFLAGLPTTFSQTVQDTYNGTSDGAYNGDPDYTRMPQFFLGIYNNNDCSGLSGYAVPVSNASGSISNGTYQNKLTLGQGSIPNAGSKVTINVVVTDKLGNITIVPKQLIYDPANTAQSGTPNTAGLPVLNSNTAPSVNSANSIIRTLTFQNVDVDDTTYGKFENLPAGSQFWGVWIANSRTPVTNPNSSSLQWFPVEVPNPRPNFSVSWNLFNGIAPASRVAGTYYIYVKFLDGAGNATVGTLPAVQVNLTQGFSVPKIFLPEIRK</sequence>
<evidence type="ECO:0000313" key="1">
    <source>
        <dbReference type="EMBL" id="KPV54431.1"/>
    </source>
</evidence>
<dbReference type="EMBL" id="LJCR01000058">
    <property type="protein sequence ID" value="KPV54431.1"/>
    <property type="molecule type" value="Genomic_DNA"/>
</dbReference>
<evidence type="ECO:0000313" key="2">
    <source>
        <dbReference type="Proteomes" id="UP000050509"/>
    </source>
</evidence>
<reference evidence="1 2" key="1">
    <citation type="submission" date="2015-09" db="EMBL/GenBank/DDBJ databases">
        <title>Draft genome sequence of Kouleothrix aurantiaca JCM 19913.</title>
        <authorList>
            <person name="Hemp J."/>
        </authorList>
    </citation>
    <scope>NUCLEOTIDE SEQUENCE [LARGE SCALE GENOMIC DNA]</scope>
    <source>
        <strain evidence="1 2">COM-B</strain>
    </source>
</reference>
<organism evidence="1 2">
    <name type="scientific">Kouleothrix aurantiaca</name>
    <dbReference type="NCBI Taxonomy" id="186479"/>
    <lineage>
        <taxon>Bacteria</taxon>
        <taxon>Bacillati</taxon>
        <taxon>Chloroflexota</taxon>
        <taxon>Chloroflexia</taxon>
        <taxon>Chloroflexales</taxon>
        <taxon>Roseiflexineae</taxon>
        <taxon>Roseiflexaceae</taxon>
        <taxon>Kouleothrix</taxon>
    </lineage>
</organism>
<dbReference type="SUPFAM" id="SSF89372">
    <property type="entry name" value="Fucose-specific lectin"/>
    <property type="match status" value="1"/>
</dbReference>
<accession>A0A0P9HHY5</accession>
<dbReference type="Proteomes" id="UP000050509">
    <property type="component" value="Unassembled WGS sequence"/>
</dbReference>
<name>A0A0P9HHY5_9CHLR</name>
<gene>
    <name evidence="1" type="ORF">SE17_03820</name>
</gene>
<comment type="caution">
    <text evidence="1">The sequence shown here is derived from an EMBL/GenBank/DDBJ whole genome shotgun (WGS) entry which is preliminary data.</text>
</comment>
<keyword evidence="2" id="KW-1185">Reference proteome</keyword>
<evidence type="ECO:0008006" key="3">
    <source>
        <dbReference type="Google" id="ProtNLM"/>
    </source>
</evidence>
<protein>
    <recommendedName>
        <fullName evidence="3">Exo-alpha-sialidase</fullName>
    </recommendedName>
</protein>
<proteinExistence type="predicted"/>